<dbReference type="Proteomes" id="UP000575241">
    <property type="component" value="Unassembled WGS sequence"/>
</dbReference>
<protein>
    <recommendedName>
        <fullName evidence="3">AAA domain-containing protein</fullName>
    </recommendedName>
</protein>
<evidence type="ECO:0000313" key="1">
    <source>
        <dbReference type="EMBL" id="MBB4841183.1"/>
    </source>
</evidence>
<dbReference type="Pfam" id="PF14516">
    <property type="entry name" value="AAA_35"/>
    <property type="match status" value="1"/>
</dbReference>
<accession>A0A7W7K5S5</accession>
<proteinExistence type="predicted"/>
<reference evidence="1 2" key="1">
    <citation type="submission" date="2020-08" db="EMBL/GenBank/DDBJ databases">
        <title>Functional genomics of gut bacteria from endangered species of beetles.</title>
        <authorList>
            <person name="Carlos-Shanley C."/>
        </authorList>
    </citation>
    <scope>NUCLEOTIDE SEQUENCE [LARGE SCALE GENOMIC DNA]</scope>
    <source>
        <strain evidence="1 2">S00224</strain>
    </source>
</reference>
<dbReference type="RefSeq" id="WP_184170406.1">
    <property type="nucleotide sequence ID" value="NZ_JACHLN010000004.1"/>
</dbReference>
<dbReference type="InterPro" id="IPR027417">
    <property type="entry name" value="P-loop_NTPase"/>
</dbReference>
<organism evidence="1 2">
    <name type="scientific">Sphingomonas kyeonggiensis</name>
    <dbReference type="NCBI Taxonomy" id="1268553"/>
    <lineage>
        <taxon>Bacteria</taxon>
        <taxon>Pseudomonadati</taxon>
        <taxon>Pseudomonadota</taxon>
        <taxon>Alphaproteobacteria</taxon>
        <taxon>Sphingomonadales</taxon>
        <taxon>Sphingomonadaceae</taxon>
        <taxon>Sphingomonas</taxon>
    </lineage>
</organism>
<sequence length="490" mass="53045">MTHLHGPVPVDDDFYSERPFEGDLIGNVQAGRWVLLLGPRQHGKTSALIRLKRKLLDVGTRVASVDLQTLPPVTTYGELVAWFANRVAAEFGVSASIEAVDDVCEALAVAVPDGKAPIVILVDEASNIGNEDWRNSFYGQIRWIATASGDVPDDHVAKRLRFVFSGTFRVEKLVAEANSPFNTCEVLDTTDLSEADILTLVEKAEIANSESVAEHIFSQVGGQPFLVQRLIDDVSGAEDIETTLQGSLDQLRSGRPEHVRHLFRKILAEEALVRIVGQVVQEGSIPFAPGDDDQNYLIVLGVMKIEAHRLIFRNALYRHVASVSPQITLAPQVSGGAISVLFSIPSAAFAGMANVELREIAFSAQAGAVGSHHGGGNRLALAGYGTALEAFILDFLLAKSPAEIATAHAARIHGTNQSATDPSNWSLANLMRGARAVAQQNNLDIPENLREWRNLVHPKLALNNYKTDDQFVPEVVAASALLAMVLRDLV</sequence>
<dbReference type="EMBL" id="JACHLN010000004">
    <property type="protein sequence ID" value="MBB4841183.1"/>
    <property type="molecule type" value="Genomic_DNA"/>
</dbReference>
<comment type="caution">
    <text evidence="1">The sequence shown here is derived from an EMBL/GenBank/DDBJ whole genome shotgun (WGS) entry which is preliminary data.</text>
</comment>
<name>A0A7W7K5S5_9SPHN</name>
<keyword evidence="2" id="KW-1185">Reference proteome</keyword>
<evidence type="ECO:0008006" key="3">
    <source>
        <dbReference type="Google" id="ProtNLM"/>
    </source>
</evidence>
<evidence type="ECO:0000313" key="2">
    <source>
        <dbReference type="Proteomes" id="UP000575241"/>
    </source>
</evidence>
<dbReference type="Gene3D" id="3.40.50.300">
    <property type="entry name" value="P-loop containing nucleotide triphosphate hydrolases"/>
    <property type="match status" value="1"/>
</dbReference>
<gene>
    <name evidence="1" type="ORF">HNP52_004280</name>
</gene>
<dbReference type="SUPFAM" id="SSF52540">
    <property type="entry name" value="P-loop containing nucleoside triphosphate hydrolases"/>
    <property type="match status" value="1"/>
</dbReference>
<dbReference type="AlphaFoldDB" id="A0A7W7K5S5"/>